<evidence type="ECO:0000313" key="4">
    <source>
        <dbReference type="Proteomes" id="UP000824074"/>
    </source>
</evidence>
<sequence>MSKKVFLQKLRDRLKILNQDEIEDIIEEYEGHINEKVASGKTEEEAIKDFGDFDELVKEILSAYKINEDYESKLKEKNVIQDFIESCIQFFKDLIKNISKRSKEDIIKFIFEFLVLIIFIAILRLPVMFVEELGCWIFERFMSPFRDVLSFIWKYMIEIIYFVLSIVGIISFVKKRYLEDESVEENTVKNNEDKKNVKKEERVKEVKKPKEKTKKESSGTFSKIVVSIIKVFLIFVLLPAIFSFVGAFICIVIGIILLFSGLPYFGIFLCCLTYAILNYIFIDLCIRFIFNKKLNGKVLLTSVGLTVILFVIGVGLSFNEVVNTTFVDGVPSKYKEITKEKTQRYTDDTNLTCNNLYHTRCHYEIDENQGDNITATVTYYDYENRNFDITDDLKYVRKENKVYSLKDAYSTFVNDLKERKIYNYAELYQVDVTIKVSSATKEKLIQRRNALFCEGKENCYCTDDGCYYDDDYDEETNYFEEFDYYEEF</sequence>
<dbReference type="AlphaFoldDB" id="A0A9D1IRK5"/>
<feature type="transmembrane region" description="Helical" evidence="2">
    <location>
        <begin position="150"/>
        <end position="173"/>
    </location>
</feature>
<feature type="transmembrane region" description="Helical" evidence="2">
    <location>
        <begin position="231"/>
        <end position="259"/>
    </location>
</feature>
<reference evidence="3" key="2">
    <citation type="journal article" date="2021" name="PeerJ">
        <title>Extensive microbial diversity within the chicken gut microbiome revealed by metagenomics and culture.</title>
        <authorList>
            <person name="Gilroy R."/>
            <person name="Ravi A."/>
            <person name="Getino M."/>
            <person name="Pursley I."/>
            <person name="Horton D.L."/>
            <person name="Alikhan N.F."/>
            <person name="Baker D."/>
            <person name="Gharbi K."/>
            <person name="Hall N."/>
            <person name="Watson M."/>
            <person name="Adriaenssens E.M."/>
            <person name="Foster-Nyarko E."/>
            <person name="Jarju S."/>
            <person name="Secka A."/>
            <person name="Antonio M."/>
            <person name="Oren A."/>
            <person name="Chaudhuri R.R."/>
            <person name="La Ragione R."/>
            <person name="Hildebrand F."/>
            <person name="Pallen M.J."/>
        </authorList>
    </citation>
    <scope>NUCLEOTIDE SEQUENCE</scope>
    <source>
        <strain evidence="3">CHK193-30670</strain>
    </source>
</reference>
<keyword evidence="2" id="KW-0812">Transmembrane</keyword>
<evidence type="ECO:0000256" key="1">
    <source>
        <dbReference type="SAM" id="MobiDB-lite"/>
    </source>
</evidence>
<feature type="region of interest" description="Disordered" evidence="1">
    <location>
        <begin position="189"/>
        <end position="211"/>
    </location>
</feature>
<feature type="transmembrane region" description="Helical" evidence="2">
    <location>
        <begin position="109"/>
        <end position="130"/>
    </location>
</feature>
<organism evidence="3 4">
    <name type="scientific">Candidatus Aphodocola excrementigallinarum</name>
    <dbReference type="NCBI Taxonomy" id="2840670"/>
    <lineage>
        <taxon>Bacteria</taxon>
        <taxon>Bacillati</taxon>
        <taxon>Bacillota</taxon>
        <taxon>Bacilli</taxon>
        <taxon>Candidatus Aphodocola</taxon>
    </lineage>
</organism>
<proteinExistence type="predicted"/>
<feature type="transmembrane region" description="Helical" evidence="2">
    <location>
        <begin position="298"/>
        <end position="318"/>
    </location>
</feature>
<dbReference type="EMBL" id="DVMT01000060">
    <property type="protein sequence ID" value="HIU40834.1"/>
    <property type="molecule type" value="Genomic_DNA"/>
</dbReference>
<dbReference type="Pfam" id="PF22564">
    <property type="entry name" value="HAAS"/>
    <property type="match status" value="1"/>
</dbReference>
<protein>
    <submittedName>
        <fullName evidence="3">DUF1700 domain-containing protein</fullName>
    </submittedName>
</protein>
<reference evidence="3" key="1">
    <citation type="submission" date="2020-10" db="EMBL/GenBank/DDBJ databases">
        <authorList>
            <person name="Gilroy R."/>
        </authorList>
    </citation>
    <scope>NUCLEOTIDE SEQUENCE</scope>
    <source>
        <strain evidence="3">CHK193-30670</strain>
    </source>
</reference>
<dbReference type="Proteomes" id="UP000824074">
    <property type="component" value="Unassembled WGS sequence"/>
</dbReference>
<accession>A0A9D1IRK5</accession>
<comment type="caution">
    <text evidence="3">The sequence shown here is derived from an EMBL/GenBank/DDBJ whole genome shotgun (WGS) entry which is preliminary data.</text>
</comment>
<name>A0A9D1IRK5_9FIRM</name>
<gene>
    <name evidence="3" type="ORF">IAB68_06030</name>
</gene>
<evidence type="ECO:0000256" key="2">
    <source>
        <dbReference type="SAM" id="Phobius"/>
    </source>
</evidence>
<feature type="transmembrane region" description="Helical" evidence="2">
    <location>
        <begin position="265"/>
        <end position="286"/>
    </location>
</feature>
<keyword evidence="2" id="KW-0472">Membrane</keyword>
<keyword evidence="2" id="KW-1133">Transmembrane helix</keyword>
<evidence type="ECO:0000313" key="3">
    <source>
        <dbReference type="EMBL" id="HIU40834.1"/>
    </source>
</evidence>